<name>A0A397SKK0_9GLOM</name>
<keyword evidence="3" id="KW-0805">Transcription regulation</keyword>
<proteinExistence type="inferred from homology"/>
<dbReference type="CDD" id="cd14690">
    <property type="entry name" value="bZIP_CREB1"/>
    <property type="match status" value="1"/>
</dbReference>
<dbReference type="InterPro" id="IPR046347">
    <property type="entry name" value="bZIP_sf"/>
</dbReference>
<feature type="region of interest" description="Disordered" evidence="9">
    <location>
        <begin position="145"/>
        <end position="174"/>
    </location>
</feature>
<dbReference type="GO" id="GO:0045944">
    <property type="term" value="P:positive regulation of transcription by RNA polymerase II"/>
    <property type="evidence" value="ECO:0007669"/>
    <property type="project" value="InterPro"/>
</dbReference>
<keyword evidence="4" id="KW-0238">DNA-binding</keyword>
<keyword evidence="7" id="KW-0539">Nucleus</keyword>
<dbReference type="PROSITE" id="PS50217">
    <property type="entry name" value="BZIP"/>
    <property type="match status" value="1"/>
</dbReference>
<evidence type="ECO:0000256" key="6">
    <source>
        <dbReference type="ARBA" id="ARBA00023230"/>
    </source>
</evidence>
<dbReference type="Pfam" id="PF00170">
    <property type="entry name" value="bZIP_1"/>
    <property type="match status" value="1"/>
</dbReference>
<evidence type="ECO:0000256" key="3">
    <source>
        <dbReference type="ARBA" id="ARBA00023015"/>
    </source>
</evidence>
<dbReference type="STRING" id="658196.A0A397SKK0"/>
<comment type="caution">
    <text evidence="11">The sequence shown here is derived from an EMBL/GenBank/DDBJ whole genome shotgun (WGS) entry which is preliminary data.</text>
</comment>
<gene>
    <name evidence="11" type="ORF">C1645_783718</name>
</gene>
<dbReference type="OrthoDB" id="295274at2759"/>
<protein>
    <recommendedName>
        <fullName evidence="10">BZIP domain-containing protein</fullName>
    </recommendedName>
</protein>
<accession>A0A397SKK0</accession>
<dbReference type="GO" id="GO:0000981">
    <property type="term" value="F:DNA-binding transcription factor activity, RNA polymerase II-specific"/>
    <property type="evidence" value="ECO:0007669"/>
    <property type="project" value="InterPro"/>
</dbReference>
<dbReference type="PROSITE" id="PS00036">
    <property type="entry name" value="BZIP_BASIC"/>
    <property type="match status" value="1"/>
</dbReference>
<reference evidence="11 12" key="1">
    <citation type="submission" date="2018-06" db="EMBL/GenBank/DDBJ databases">
        <title>Comparative genomics reveals the genomic features of Rhizophagus irregularis, R. cerebriforme, R. diaphanum and Gigaspora rosea, and their symbiotic lifestyle signature.</title>
        <authorList>
            <person name="Morin E."/>
            <person name="San Clemente H."/>
            <person name="Chen E.C.H."/>
            <person name="De La Providencia I."/>
            <person name="Hainaut M."/>
            <person name="Kuo A."/>
            <person name="Kohler A."/>
            <person name="Murat C."/>
            <person name="Tang N."/>
            <person name="Roy S."/>
            <person name="Loubradou J."/>
            <person name="Henrissat B."/>
            <person name="Grigoriev I.V."/>
            <person name="Corradi N."/>
            <person name="Roux C."/>
            <person name="Martin F.M."/>
        </authorList>
    </citation>
    <scope>NUCLEOTIDE SEQUENCE [LARGE SCALE GENOMIC DNA]</scope>
    <source>
        <strain evidence="11 12">DAOM 227022</strain>
    </source>
</reference>
<dbReference type="Gene3D" id="1.20.5.170">
    <property type="match status" value="1"/>
</dbReference>
<evidence type="ECO:0000256" key="7">
    <source>
        <dbReference type="ARBA" id="ARBA00023242"/>
    </source>
</evidence>
<comment type="similarity">
    <text evidence="2">Belongs to the bZIP family.</text>
</comment>
<keyword evidence="5" id="KW-0804">Transcription</keyword>
<evidence type="ECO:0000256" key="4">
    <source>
        <dbReference type="ARBA" id="ARBA00023125"/>
    </source>
</evidence>
<evidence type="ECO:0000313" key="12">
    <source>
        <dbReference type="Proteomes" id="UP000265703"/>
    </source>
</evidence>
<feature type="domain" description="BZIP" evidence="10">
    <location>
        <begin position="178"/>
        <end position="232"/>
    </location>
</feature>
<dbReference type="InterPro" id="IPR004827">
    <property type="entry name" value="bZIP"/>
</dbReference>
<dbReference type="PANTHER" id="PTHR46714">
    <property type="entry name" value="TRANSCRIPTIONAL ACTIVATOR HAC1"/>
    <property type="match status" value="1"/>
</dbReference>
<dbReference type="Proteomes" id="UP000265703">
    <property type="component" value="Unassembled WGS sequence"/>
</dbReference>
<organism evidence="11 12">
    <name type="scientific">Glomus cerebriforme</name>
    <dbReference type="NCBI Taxonomy" id="658196"/>
    <lineage>
        <taxon>Eukaryota</taxon>
        <taxon>Fungi</taxon>
        <taxon>Fungi incertae sedis</taxon>
        <taxon>Mucoromycota</taxon>
        <taxon>Glomeromycotina</taxon>
        <taxon>Glomeromycetes</taxon>
        <taxon>Glomerales</taxon>
        <taxon>Glomeraceae</taxon>
        <taxon>Glomus</taxon>
    </lineage>
</organism>
<dbReference type="PANTHER" id="PTHR46714:SF6">
    <property type="entry name" value="TRANSCRIPTIONAL ACTIVATOR HAC1"/>
    <property type="match status" value="1"/>
</dbReference>
<sequence>MTNQKKGPDNTVSSITFFNPSYNSQQTSAANLRQQPHLQQTAAQTATSYFSQQSISHAPHNTTGTFMGEDLSHHIHHTMQALPSSSVHLQQQIPSQFQIFYSAVPLQNPQFTIIPSLTSDVKRADFVSSPDVKCANVASSTSPTVKCTNVVSSPPSPSPSTSTSSSSKSLRGTKVLSDDKRVQRLVRNRIAARECRERKKAYISSLESKASRLEDDNLILRKKVQELETKLEWAESKNQENIKLEKLVKKLKEKMKRVSNDVIEDY</sequence>
<dbReference type="SUPFAM" id="SSF57959">
    <property type="entry name" value="Leucine zipper domain"/>
    <property type="match status" value="1"/>
</dbReference>
<dbReference type="EMBL" id="QKYT01000478">
    <property type="protein sequence ID" value="RIA84635.1"/>
    <property type="molecule type" value="Genomic_DNA"/>
</dbReference>
<evidence type="ECO:0000256" key="2">
    <source>
        <dbReference type="ARBA" id="ARBA00007163"/>
    </source>
</evidence>
<dbReference type="InterPro" id="IPR044280">
    <property type="entry name" value="Hac1/HY5"/>
</dbReference>
<evidence type="ECO:0000256" key="9">
    <source>
        <dbReference type="SAM" id="MobiDB-lite"/>
    </source>
</evidence>
<keyword evidence="12" id="KW-1185">Reference proteome</keyword>
<dbReference type="GO" id="GO:0006986">
    <property type="term" value="P:response to unfolded protein"/>
    <property type="evidence" value="ECO:0007669"/>
    <property type="project" value="UniProtKB-KW"/>
</dbReference>
<dbReference type="GO" id="GO:0003677">
    <property type="term" value="F:DNA binding"/>
    <property type="evidence" value="ECO:0007669"/>
    <property type="project" value="UniProtKB-KW"/>
</dbReference>
<feature type="coiled-coil region" evidence="8">
    <location>
        <begin position="196"/>
        <end position="261"/>
    </location>
</feature>
<comment type="subcellular location">
    <subcellularLocation>
        <location evidence="1">Nucleus</location>
    </subcellularLocation>
</comment>
<keyword evidence="6" id="KW-0834">Unfolded protein response</keyword>
<evidence type="ECO:0000313" key="11">
    <source>
        <dbReference type="EMBL" id="RIA84635.1"/>
    </source>
</evidence>
<dbReference type="SMART" id="SM00338">
    <property type="entry name" value="BRLZ"/>
    <property type="match status" value="1"/>
</dbReference>
<keyword evidence="8" id="KW-0175">Coiled coil</keyword>
<dbReference type="AlphaFoldDB" id="A0A397SKK0"/>
<dbReference type="GO" id="GO:0005634">
    <property type="term" value="C:nucleus"/>
    <property type="evidence" value="ECO:0007669"/>
    <property type="project" value="UniProtKB-SubCell"/>
</dbReference>
<evidence type="ECO:0000256" key="1">
    <source>
        <dbReference type="ARBA" id="ARBA00004123"/>
    </source>
</evidence>
<evidence type="ECO:0000256" key="8">
    <source>
        <dbReference type="SAM" id="Coils"/>
    </source>
</evidence>
<evidence type="ECO:0000259" key="10">
    <source>
        <dbReference type="PROSITE" id="PS50217"/>
    </source>
</evidence>
<evidence type="ECO:0000256" key="5">
    <source>
        <dbReference type="ARBA" id="ARBA00023163"/>
    </source>
</evidence>